<dbReference type="EMBL" id="JAUIQD010000003">
    <property type="protein sequence ID" value="KAK3356744.1"/>
    <property type="molecule type" value="Genomic_DNA"/>
</dbReference>
<comment type="caution">
    <text evidence="1">The sequence shown here is derived from an EMBL/GenBank/DDBJ whole genome shotgun (WGS) entry which is preliminary data.</text>
</comment>
<keyword evidence="2" id="KW-1185">Reference proteome</keyword>
<accession>A0AAJ0MFH5</accession>
<reference evidence="1" key="1">
    <citation type="journal article" date="2023" name="Mol. Phylogenet. Evol.">
        <title>Genome-scale phylogeny and comparative genomics of the fungal order Sordariales.</title>
        <authorList>
            <person name="Hensen N."/>
            <person name="Bonometti L."/>
            <person name="Westerberg I."/>
            <person name="Brannstrom I.O."/>
            <person name="Guillou S."/>
            <person name="Cros-Aarteil S."/>
            <person name="Calhoun S."/>
            <person name="Haridas S."/>
            <person name="Kuo A."/>
            <person name="Mondo S."/>
            <person name="Pangilinan J."/>
            <person name="Riley R."/>
            <person name="LaButti K."/>
            <person name="Andreopoulos B."/>
            <person name="Lipzen A."/>
            <person name="Chen C."/>
            <person name="Yan M."/>
            <person name="Daum C."/>
            <person name="Ng V."/>
            <person name="Clum A."/>
            <person name="Steindorff A."/>
            <person name="Ohm R.A."/>
            <person name="Martin F."/>
            <person name="Silar P."/>
            <person name="Natvig D.O."/>
            <person name="Lalanne C."/>
            <person name="Gautier V."/>
            <person name="Ament-Velasquez S.L."/>
            <person name="Kruys A."/>
            <person name="Hutchinson M.I."/>
            <person name="Powell A.J."/>
            <person name="Barry K."/>
            <person name="Miller A.N."/>
            <person name="Grigoriev I.V."/>
            <person name="Debuchy R."/>
            <person name="Gladieux P."/>
            <person name="Hiltunen Thoren M."/>
            <person name="Johannesson H."/>
        </authorList>
    </citation>
    <scope>NUCLEOTIDE SEQUENCE</scope>
    <source>
        <strain evidence="1">CBS 955.72</strain>
    </source>
</reference>
<reference evidence="1" key="2">
    <citation type="submission" date="2023-06" db="EMBL/GenBank/DDBJ databases">
        <authorList>
            <consortium name="Lawrence Berkeley National Laboratory"/>
            <person name="Haridas S."/>
            <person name="Hensen N."/>
            <person name="Bonometti L."/>
            <person name="Westerberg I."/>
            <person name="Brannstrom I.O."/>
            <person name="Guillou S."/>
            <person name="Cros-Aarteil S."/>
            <person name="Calhoun S."/>
            <person name="Kuo A."/>
            <person name="Mondo S."/>
            <person name="Pangilinan J."/>
            <person name="Riley R."/>
            <person name="Labutti K."/>
            <person name="Andreopoulos B."/>
            <person name="Lipzen A."/>
            <person name="Chen C."/>
            <person name="Yanf M."/>
            <person name="Daum C."/>
            <person name="Ng V."/>
            <person name="Clum A."/>
            <person name="Steindorff A."/>
            <person name="Ohm R."/>
            <person name="Martin F."/>
            <person name="Silar P."/>
            <person name="Natvig D."/>
            <person name="Lalanne C."/>
            <person name="Gautier V."/>
            <person name="Ament-Velasquez S.L."/>
            <person name="Kruys A."/>
            <person name="Hutchinson M.I."/>
            <person name="Powell A.J."/>
            <person name="Barry K."/>
            <person name="Miller A.N."/>
            <person name="Grigoriev I.V."/>
            <person name="Debuchy R."/>
            <person name="Gladieux P."/>
            <person name="Thoren M.H."/>
            <person name="Johannesson H."/>
        </authorList>
    </citation>
    <scope>NUCLEOTIDE SEQUENCE</scope>
    <source>
        <strain evidence="1">CBS 955.72</strain>
    </source>
</reference>
<name>A0AAJ0MFH5_9PEZI</name>
<evidence type="ECO:0000313" key="2">
    <source>
        <dbReference type="Proteomes" id="UP001275084"/>
    </source>
</evidence>
<evidence type="ECO:0000313" key="1">
    <source>
        <dbReference type="EMBL" id="KAK3356744.1"/>
    </source>
</evidence>
<protein>
    <submittedName>
        <fullName evidence="1">Uncharacterized protein</fullName>
    </submittedName>
</protein>
<sequence length="133" mass="15020">MQIHRLIQLVVLDGMEKTVLDERFEDSVRLVQRAFPRITSATVPNSYKSDMWHLAQDCLPHVLSLEKLYLNPKSGITLSKPSGFPQLLSDTSCYLIHGGDLVDAEKVVQRALARYRKCEKEDGFGFNQLSGKA</sequence>
<gene>
    <name evidence="1" type="ORF">B0T25DRAFT_516316</name>
</gene>
<organism evidence="1 2">
    <name type="scientific">Lasiosphaeria hispida</name>
    <dbReference type="NCBI Taxonomy" id="260671"/>
    <lineage>
        <taxon>Eukaryota</taxon>
        <taxon>Fungi</taxon>
        <taxon>Dikarya</taxon>
        <taxon>Ascomycota</taxon>
        <taxon>Pezizomycotina</taxon>
        <taxon>Sordariomycetes</taxon>
        <taxon>Sordariomycetidae</taxon>
        <taxon>Sordariales</taxon>
        <taxon>Lasiosphaeriaceae</taxon>
        <taxon>Lasiosphaeria</taxon>
    </lineage>
</organism>
<proteinExistence type="predicted"/>
<dbReference type="AlphaFoldDB" id="A0AAJ0MFH5"/>
<dbReference type="Proteomes" id="UP001275084">
    <property type="component" value="Unassembled WGS sequence"/>
</dbReference>